<dbReference type="AlphaFoldDB" id="A0A8X6F420"/>
<evidence type="ECO:0000256" key="1">
    <source>
        <dbReference type="ARBA" id="ARBA00004123"/>
    </source>
</evidence>
<keyword evidence="4 7" id="KW-0863">Zinc-finger</keyword>
<dbReference type="PANTHER" id="PTHR16515:SF49">
    <property type="entry name" value="GASTRULA ZINC FINGER PROTEIN XLCGF49.1-LIKE-RELATED"/>
    <property type="match status" value="1"/>
</dbReference>
<dbReference type="FunFam" id="3.30.160.60:FF:001498">
    <property type="entry name" value="Zinc finger protein 404"/>
    <property type="match status" value="1"/>
</dbReference>
<keyword evidence="5" id="KW-0862">Zinc</keyword>
<protein>
    <submittedName>
        <fullName evidence="9">Zinc finger protein</fullName>
    </submittedName>
</protein>
<evidence type="ECO:0000256" key="7">
    <source>
        <dbReference type="PROSITE-ProRule" id="PRU00042"/>
    </source>
</evidence>
<keyword evidence="3" id="KW-0677">Repeat</keyword>
<dbReference type="PROSITE" id="PS00028">
    <property type="entry name" value="ZINC_FINGER_C2H2_1"/>
    <property type="match status" value="2"/>
</dbReference>
<comment type="caution">
    <text evidence="9">The sequence shown here is derived from an EMBL/GenBank/DDBJ whole genome shotgun (WGS) entry which is preliminary data.</text>
</comment>
<dbReference type="GO" id="GO:0008270">
    <property type="term" value="F:zinc ion binding"/>
    <property type="evidence" value="ECO:0007669"/>
    <property type="project" value="UniProtKB-KW"/>
</dbReference>
<keyword evidence="2" id="KW-0479">Metal-binding</keyword>
<organism evidence="9 10">
    <name type="scientific">Trichonephila clavata</name>
    <name type="common">Joro spider</name>
    <name type="synonym">Nephila clavata</name>
    <dbReference type="NCBI Taxonomy" id="2740835"/>
    <lineage>
        <taxon>Eukaryota</taxon>
        <taxon>Metazoa</taxon>
        <taxon>Ecdysozoa</taxon>
        <taxon>Arthropoda</taxon>
        <taxon>Chelicerata</taxon>
        <taxon>Arachnida</taxon>
        <taxon>Araneae</taxon>
        <taxon>Araneomorphae</taxon>
        <taxon>Entelegynae</taxon>
        <taxon>Araneoidea</taxon>
        <taxon>Nephilidae</taxon>
        <taxon>Trichonephila</taxon>
    </lineage>
</organism>
<dbReference type="EMBL" id="BMAO01010817">
    <property type="protein sequence ID" value="GFQ69652.1"/>
    <property type="molecule type" value="Genomic_DNA"/>
</dbReference>
<keyword evidence="6" id="KW-0539">Nucleus</keyword>
<accession>A0A8X6F420</accession>
<dbReference type="Pfam" id="PF00096">
    <property type="entry name" value="zf-C2H2"/>
    <property type="match status" value="2"/>
</dbReference>
<evidence type="ECO:0000256" key="3">
    <source>
        <dbReference type="ARBA" id="ARBA00022737"/>
    </source>
</evidence>
<dbReference type="OrthoDB" id="6436001at2759"/>
<dbReference type="PROSITE" id="PS50157">
    <property type="entry name" value="ZINC_FINGER_C2H2_2"/>
    <property type="match status" value="2"/>
</dbReference>
<evidence type="ECO:0000256" key="2">
    <source>
        <dbReference type="ARBA" id="ARBA00022723"/>
    </source>
</evidence>
<dbReference type="InterPro" id="IPR050331">
    <property type="entry name" value="Zinc_finger"/>
</dbReference>
<proteinExistence type="predicted"/>
<evidence type="ECO:0000256" key="5">
    <source>
        <dbReference type="ARBA" id="ARBA00022833"/>
    </source>
</evidence>
<evidence type="ECO:0000313" key="9">
    <source>
        <dbReference type="EMBL" id="GFQ69652.1"/>
    </source>
</evidence>
<evidence type="ECO:0000259" key="8">
    <source>
        <dbReference type="PROSITE" id="PS50157"/>
    </source>
</evidence>
<evidence type="ECO:0000313" key="10">
    <source>
        <dbReference type="Proteomes" id="UP000887116"/>
    </source>
</evidence>
<feature type="domain" description="C2H2-type" evidence="8">
    <location>
        <begin position="21"/>
        <end position="48"/>
    </location>
</feature>
<dbReference type="InterPro" id="IPR013087">
    <property type="entry name" value="Znf_C2H2_type"/>
</dbReference>
<feature type="domain" description="C2H2-type" evidence="8">
    <location>
        <begin position="111"/>
        <end position="138"/>
    </location>
</feature>
<keyword evidence="10" id="KW-1185">Reference proteome</keyword>
<gene>
    <name evidence="9" type="primary">NCL1_26884</name>
    <name evidence="9" type="ORF">TNCT_656421</name>
</gene>
<dbReference type="Pfam" id="PF13912">
    <property type="entry name" value="zf-C2H2_6"/>
    <property type="match status" value="1"/>
</dbReference>
<dbReference type="PANTHER" id="PTHR16515">
    <property type="entry name" value="PR DOMAIN ZINC FINGER PROTEIN"/>
    <property type="match status" value="1"/>
</dbReference>
<dbReference type="FunFam" id="3.30.160.60:FF:000446">
    <property type="entry name" value="Zinc finger protein"/>
    <property type="match status" value="1"/>
</dbReference>
<dbReference type="Gene3D" id="3.30.160.60">
    <property type="entry name" value="Classic Zinc Finger"/>
    <property type="match status" value="4"/>
</dbReference>
<dbReference type="SMART" id="SM00355">
    <property type="entry name" value="ZnF_C2H2"/>
    <property type="match status" value="2"/>
</dbReference>
<name>A0A8X6F420_TRICU</name>
<sequence length="232" mass="27078">MQPKCSLVPSRRGKPPSWQKYQCEACPKYFYTKAELIRHNRVHTGERPYGCDVCSKRFKTEVGDEFNQDFILQIVTQSHTHIAFDFLQRSQSNTFSTSSNIVLRKETFQSYPCHVCNKLFNRKDNLERHLRVHTGEKPFKCEICSRSFTNTARLPKKSLVLRSPGEEKFKVTLFSVDQDTGFIKCCCGRILKNLPFFGSHRRFCPIYRQAPARNINDSSVICHEKKVDFPLR</sequence>
<evidence type="ECO:0000256" key="4">
    <source>
        <dbReference type="ARBA" id="ARBA00022771"/>
    </source>
</evidence>
<dbReference type="FunFam" id="3.30.160.60:FF:000145">
    <property type="entry name" value="Zinc finger protein 574"/>
    <property type="match status" value="1"/>
</dbReference>
<dbReference type="GO" id="GO:0005634">
    <property type="term" value="C:nucleus"/>
    <property type="evidence" value="ECO:0007669"/>
    <property type="project" value="UniProtKB-SubCell"/>
</dbReference>
<dbReference type="GO" id="GO:0010468">
    <property type="term" value="P:regulation of gene expression"/>
    <property type="evidence" value="ECO:0007669"/>
    <property type="project" value="TreeGrafter"/>
</dbReference>
<dbReference type="Proteomes" id="UP000887116">
    <property type="component" value="Unassembled WGS sequence"/>
</dbReference>
<comment type="subcellular location">
    <subcellularLocation>
        <location evidence="1">Nucleus</location>
    </subcellularLocation>
</comment>
<dbReference type="SUPFAM" id="SSF57667">
    <property type="entry name" value="beta-beta-alpha zinc fingers"/>
    <property type="match status" value="2"/>
</dbReference>
<dbReference type="InterPro" id="IPR036236">
    <property type="entry name" value="Znf_C2H2_sf"/>
</dbReference>
<reference evidence="9" key="1">
    <citation type="submission" date="2020-07" db="EMBL/GenBank/DDBJ databases">
        <title>Multicomponent nature underlies the extraordinary mechanical properties of spider dragline silk.</title>
        <authorList>
            <person name="Kono N."/>
            <person name="Nakamura H."/>
            <person name="Mori M."/>
            <person name="Yoshida Y."/>
            <person name="Ohtoshi R."/>
            <person name="Malay A.D."/>
            <person name="Moran D.A.P."/>
            <person name="Tomita M."/>
            <person name="Numata K."/>
            <person name="Arakawa K."/>
        </authorList>
    </citation>
    <scope>NUCLEOTIDE SEQUENCE</scope>
</reference>
<evidence type="ECO:0000256" key="6">
    <source>
        <dbReference type="ARBA" id="ARBA00023242"/>
    </source>
</evidence>